<dbReference type="InterPro" id="IPR013783">
    <property type="entry name" value="Ig-like_fold"/>
</dbReference>
<keyword evidence="1" id="KW-1133">Transmembrane helix</keyword>
<dbReference type="SUPFAM" id="SSF49265">
    <property type="entry name" value="Fibronectin type III"/>
    <property type="match status" value="1"/>
</dbReference>
<evidence type="ECO:0008006" key="3">
    <source>
        <dbReference type="Google" id="ProtNLM"/>
    </source>
</evidence>
<evidence type="ECO:0000313" key="2">
    <source>
        <dbReference type="EMBL" id="KKM66690.1"/>
    </source>
</evidence>
<accession>A0A0F9LQK6</accession>
<gene>
    <name evidence="2" type="ORF">LCGC14_1478650</name>
</gene>
<evidence type="ECO:0000256" key="1">
    <source>
        <dbReference type="SAM" id="Phobius"/>
    </source>
</evidence>
<dbReference type="CDD" id="cd00063">
    <property type="entry name" value="FN3"/>
    <property type="match status" value="1"/>
</dbReference>
<keyword evidence="1" id="KW-0812">Transmembrane</keyword>
<dbReference type="InterPro" id="IPR003961">
    <property type="entry name" value="FN3_dom"/>
</dbReference>
<sequence length="966" mass="109358">MKYLRKIKCLTLIIAIIIPMMMVFSSFITNAKADTDIPVDNYSDNGWHWGVDVGDLLYFEGETIISDAVTGNLINQYKELKIMNVSSIVNVTEIVSNKTLVYSQLNITMMYYNSTFDALVPLGDSVVAAEFALNSSHPDKYHYSAGDYNLLPLFLPLNSSGVIEWDNLTTILNETLYSYYAQMGFNNFDEKGFNSTDDSFWFRNSTDGYHIDLSYYNSYPTVNNGTLKEGKTSAIAPFGDPIEINVTITQVFDFNITDEIVWGVDVGDEFIYDFANKYDNDQNNQTYEADYNADGPRDKFATELKIVISKFNDTTYWIEGNDFFNTSTPIVFQGVYADIYFWNISQNAFVLEQSDIRIGAANNFYPFVFSDNESREGPPLLILPVNSMQSDFEFFLHDVRLQQMGFDSLNFNWGTNIVEFSMWNSTGPNLVRVKTNRTTGMIMSYLQKSMEFREEYDNYTNTWKNETSIHFMYLELKNMTYIDWAIDVGEVFYFKQFGGEHEVEIRVTVLGFGYFFDNISFYLEEFLGLPLPTGQPGLQFFSVVMGLVEHWDRELEAWVPEFVPDGLGGPGPAGLPPPPMIRHIAAANKYWAIAPPMLGGNPPMLLPNGTTGLDPEFQNLFDLMGFMFDDIQYGLNWASFSNTTAGTYMYYNFSLSTGMTTLLHGWSYRFDYYFGHFDWYFFSFYNETSVPLFPTLNTITLQSLWVLDVLITAEISVSAPGAQFIYALNAINPVNEPIPMGDDLFYLDIKITNHSLLTANISFDITIPSSIDLSTEYLYFFGWHKDSDTTSPEWGGVPQDFYDSIVYDYGTNSLTLEIPMEGPIMMLIAVGYGTEPPVTEPVNFTLTSDAGNPDSDGSFMLSWTESTGAESYLVYVSNVCITDISELLIPIASDITDLNYSITGLPNSTYYFVVVAHNFAGDTLSNCLEVIVGSGENEEIPGYNLLIILVAFVSVTAIIIKKRRKQ</sequence>
<organism evidence="2">
    <name type="scientific">marine sediment metagenome</name>
    <dbReference type="NCBI Taxonomy" id="412755"/>
    <lineage>
        <taxon>unclassified sequences</taxon>
        <taxon>metagenomes</taxon>
        <taxon>ecological metagenomes</taxon>
    </lineage>
</organism>
<dbReference type="EMBL" id="LAZR01010480">
    <property type="protein sequence ID" value="KKM66690.1"/>
    <property type="molecule type" value="Genomic_DNA"/>
</dbReference>
<proteinExistence type="predicted"/>
<name>A0A0F9LQK6_9ZZZZ</name>
<dbReference type="AlphaFoldDB" id="A0A0F9LQK6"/>
<comment type="caution">
    <text evidence="2">The sequence shown here is derived from an EMBL/GenBank/DDBJ whole genome shotgun (WGS) entry which is preliminary data.</text>
</comment>
<dbReference type="NCBIfam" id="NF033507">
    <property type="entry name" value="Loki-CTERM"/>
    <property type="match status" value="1"/>
</dbReference>
<dbReference type="InterPro" id="IPR036116">
    <property type="entry name" value="FN3_sf"/>
</dbReference>
<keyword evidence="1" id="KW-0472">Membrane</keyword>
<dbReference type="Gene3D" id="2.60.40.10">
    <property type="entry name" value="Immunoglobulins"/>
    <property type="match status" value="1"/>
</dbReference>
<reference evidence="2" key="1">
    <citation type="journal article" date="2015" name="Nature">
        <title>Complex archaea that bridge the gap between prokaryotes and eukaryotes.</title>
        <authorList>
            <person name="Spang A."/>
            <person name="Saw J.H."/>
            <person name="Jorgensen S.L."/>
            <person name="Zaremba-Niedzwiedzka K."/>
            <person name="Martijn J."/>
            <person name="Lind A.E."/>
            <person name="van Eijk R."/>
            <person name="Schleper C."/>
            <person name="Guy L."/>
            <person name="Ettema T.J."/>
        </authorList>
    </citation>
    <scope>NUCLEOTIDE SEQUENCE</scope>
</reference>
<feature type="transmembrane region" description="Helical" evidence="1">
    <location>
        <begin position="942"/>
        <end position="960"/>
    </location>
</feature>
<protein>
    <recommendedName>
        <fullName evidence="3">Fibronectin type-III domain-containing protein</fullName>
    </recommendedName>
</protein>